<feature type="chain" id="PRO_5037209496" evidence="2">
    <location>
        <begin position="23"/>
        <end position="117"/>
    </location>
</feature>
<feature type="compositionally biased region" description="Basic residues" evidence="1">
    <location>
        <begin position="100"/>
        <end position="117"/>
    </location>
</feature>
<protein>
    <submittedName>
        <fullName evidence="3">Uncharacterized protein</fullName>
    </submittedName>
</protein>
<feature type="compositionally biased region" description="Low complexity" evidence="1">
    <location>
        <begin position="20"/>
        <end position="29"/>
    </location>
</feature>
<feature type="signal peptide" evidence="2">
    <location>
        <begin position="1"/>
        <end position="22"/>
    </location>
</feature>
<dbReference type="EMBL" id="JACRVF010000003">
    <property type="protein sequence ID" value="MBC5993794.1"/>
    <property type="molecule type" value="Genomic_DNA"/>
</dbReference>
<gene>
    <name evidence="3" type="ORF">H8S84_13185</name>
</gene>
<dbReference type="RefSeq" id="WP_187067794.1">
    <property type="nucleotide sequence ID" value="NZ_JACRVF010000003.1"/>
</dbReference>
<accession>A0A923N8Q0</accession>
<feature type="compositionally biased region" description="Basic and acidic residues" evidence="1">
    <location>
        <begin position="88"/>
        <end position="99"/>
    </location>
</feature>
<evidence type="ECO:0000313" key="3">
    <source>
        <dbReference type="EMBL" id="MBC5993794.1"/>
    </source>
</evidence>
<feature type="region of interest" description="Disordered" evidence="1">
    <location>
        <begin position="20"/>
        <end position="117"/>
    </location>
</feature>
<dbReference type="Proteomes" id="UP000603640">
    <property type="component" value="Unassembled WGS sequence"/>
</dbReference>
<organism evidence="3 4">
    <name type="scientific">Pontibacter cellulosilyticus</name>
    <dbReference type="NCBI Taxonomy" id="1720253"/>
    <lineage>
        <taxon>Bacteria</taxon>
        <taxon>Pseudomonadati</taxon>
        <taxon>Bacteroidota</taxon>
        <taxon>Cytophagia</taxon>
        <taxon>Cytophagales</taxon>
        <taxon>Hymenobacteraceae</taxon>
        <taxon>Pontibacter</taxon>
    </lineage>
</organism>
<feature type="compositionally biased region" description="Basic and acidic residues" evidence="1">
    <location>
        <begin position="57"/>
        <end position="71"/>
    </location>
</feature>
<evidence type="ECO:0000256" key="1">
    <source>
        <dbReference type="SAM" id="MobiDB-lite"/>
    </source>
</evidence>
<keyword evidence="2" id="KW-0732">Signal</keyword>
<dbReference type="AlphaFoldDB" id="A0A923N8Q0"/>
<evidence type="ECO:0000313" key="4">
    <source>
        <dbReference type="Proteomes" id="UP000603640"/>
    </source>
</evidence>
<comment type="caution">
    <text evidence="3">The sequence shown here is derived from an EMBL/GenBank/DDBJ whole genome shotgun (WGS) entry which is preliminary data.</text>
</comment>
<evidence type="ECO:0000256" key="2">
    <source>
        <dbReference type="SAM" id="SignalP"/>
    </source>
</evidence>
<feature type="compositionally biased region" description="Basic residues" evidence="1">
    <location>
        <begin position="72"/>
        <end position="87"/>
    </location>
</feature>
<proteinExistence type="predicted"/>
<sequence length="117" mass="13694">MKKLFLLVLALGCFLSFSEAQAQSSAQSSTKSKDEYWGTSKVQTKGSSADAVGRRGQGLDKRYNEYEDDRGSRRKSFEKKKIAKSKKMKEILKKEEEMMKKHKRDKKRLKRQQKRRN</sequence>
<keyword evidence="4" id="KW-1185">Reference proteome</keyword>
<name>A0A923N8Q0_9BACT</name>
<reference evidence="3" key="1">
    <citation type="submission" date="2020-08" db="EMBL/GenBank/DDBJ databases">
        <title>Pontibacter sp. SD6 16S ribosomal RNA gene Genome sequencing and assembly.</title>
        <authorList>
            <person name="Kang M."/>
        </authorList>
    </citation>
    <scope>NUCLEOTIDE SEQUENCE</scope>
    <source>
        <strain evidence="3">SD6</strain>
    </source>
</reference>